<feature type="non-terminal residue" evidence="1">
    <location>
        <position position="109"/>
    </location>
</feature>
<evidence type="ECO:0000313" key="1">
    <source>
        <dbReference type="EMBL" id="KFW82055.1"/>
    </source>
</evidence>
<protein>
    <submittedName>
        <fullName evidence="1">Uncharacterized protein</fullName>
    </submittedName>
</protein>
<evidence type="ECO:0000313" key="2">
    <source>
        <dbReference type="Proteomes" id="UP000053258"/>
    </source>
</evidence>
<dbReference type="Proteomes" id="UP000053258">
    <property type="component" value="Unassembled WGS sequence"/>
</dbReference>
<keyword evidence="2" id="KW-1185">Reference proteome</keyword>
<reference evidence="1 2" key="1">
    <citation type="submission" date="2014-06" db="EMBL/GenBank/DDBJ databases">
        <title>Genome evolution of avian class.</title>
        <authorList>
            <person name="Zhang G."/>
            <person name="Li C."/>
        </authorList>
    </citation>
    <scope>NUCLEOTIDE SEQUENCE [LARGE SCALE GENOMIC DNA]</scope>
    <source>
        <strain evidence="1">BGI_N305</strain>
    </source>
</reference>
<dbReference type="OrthoDB" id="9392419at2759"/>
<organism evidence="1 2">
    <name type="scientific">Manacus vitellinus</name>
    <name type="common">golden-collared manakin</name>
    <dbReference type="NCBI Taxonomy" id="328815"/>
    <lineage>
        <taxon>Eukaryota</taxon>
        <taxon>Metazoa</taxon>
        <taxon>Chordata</taxon>
        <taxon>Craniata</taxon>
        <taxon>Vertebrata</taxon>
        <taxon>Euteleostomi</taxon>
        <taxon>Archelosauria</taxon>
        <taxon>Archosauria</taxon>
        <taxon>Dinosauria</taxon>
        <taxon>Saurischia</taxon>
        <taxon>Theropoda</taxon>
        <taxon>Coelurosauria</taxon>
        <taxon>Aves</taxon>
        <taxon>Neognathae</taxon>
        <taxon>Neoaves</taxon>
        <taxon>Telluraves</taxon>
        <taxon>Australaves</taxon>
        <taxon>Passeriformes</taxon>
        <taxon>Pipridae</taxon>
        <taxon>Manacus</taxon>
    </lineage>
</organism>
<accession>A0A093Q6J4</accession>
<name>A0A093Q6J4_9PASS</name>
<gene>
    <name evidence="1" type="ORF">N305_06920</name>
</gene>
<sequence length="109" mass="11159">DLTSHVGNGEAPLGCVAVGVEDQEQLVAAGDDGCQALPPTPPAQQGSILGAPIEGRQVIIVTATRQAAPALQLHVQEKHLDPVAHGHTDAPLALEVVGVEAGVLWAREI</sequence>
<proteinExistence type="predicted"/>
<feature type="non-terminal residue" evidence="1">
    <location>
        <position position="1"/>
    </location>
</feature>
<dbReference type="EMBL" id="KL671386">
    <property type="protein sequence ID" value="KFW82055.1"/>
    <property type="molecule type" value="Genomic_DNA"/>
</dbReference>
<dbReference type="AlphaFoldDB" id="A0A093Q6J4"/>